<evidence type="ECO:0000256" key="7">
    <source>
        <dbReference type="ARBA" id="ARBA00022723"/>
    </source>
</evidence>
<keyword evidence="6 13" id="KW-0808">Transferase</keyword>
<evidence type="ECO:0000256" key="15">
    <source>
        <dbReference type="RuleBase" id="RU004011"/>
    </source>
</evidence>
<evidence type="ECO:0000256" key="13">
    <source>
        <dbReference type="HAMAP-Rule" id="MF_00451"/>
    </source>
</evidence>
<evidence type="ECO:0000256" key="2">
    <source>
        <dbReference type="ARBA" id="ARBA00008142"/>
    </source>
</evidence>
<keyword evidence="5 13" id="KW-0597">Phosphoprotein</keyword>
<feature type="domain" description="Nucleoside diphosphate kinase-like" evidence="16">
    <location>
        <begin position="1"/>
        <end position="138"/>
    </location>
</feature>
<comment type="catalytic activity">
    <reaction evidence="13">
        <text>a ribonucleoside 5'-diphosphate + ATP = a ribonucleoside 5'-triphosphate + ADP</text>
        <dbReference type="Rhea" id="RHEA:18113"/>
        <dbReference type="ChEBI" id="CHEBI:30616"/>
        <dbReference type="ChEBI" id="CHEBI:57930"/>
        <dbReference type="ChEBI" id="CHEBI:61557"/>
        <dbReference type="ChEBI" id="CHEBI:456216"/>
        <dbReference type="EC" id="2.7.4.6"/>
    </reaction>
</comment>
<dbReference type="GO" id="GO:0006183">
    <property type="term" value="P:GTP biosynthetic process"/>
    <property type="evidence" value="ECO:0007669"/>
    <property type="project" value="UniProtKB-UniRule"/>
</dbReference>
<comment type="caution">
    <text evidence="17">The sequence shown here is derived from an EMBL/GenBank/DDBJ whole genome shotgun (WGS) entry which is preliminary data.</text>
</comment>
<dbReference type="PROSITE" id="PS51374">
    <property type="entry name" value="NDPK_LIKE"/>
    <property type="match status" value="1"/>
</dbReference>
<name>A0A2R7Y341_9ARCH</name>
<evidence type="ECO:0000256" key="8">
    <source>
        <dbReference type="ARBA" id="ARBA00022741"/>
    </source>
</evidence>
<evidence type="ECO:0000256" key="5">
    <source>
        <dbReference type="ARBA" id="ARBA00022553"/>
    </source>
</evidence>
<dbReference type="InterPro" id="IPR034907">
    <property type="entry name" value="NDK-like_dom"/>
</dbReference>
<comment type="function">
    <text evidence="13">Major role in the synthesis of nucleoside triphosphates other than ATP. The ATP gamma phosphate is transferred to the NDP beta phosphate via a ping-pong mechanism, using a phosphorylated active-site intermediate.</text>
</comment>
<sequence length="138" mass="15905">MERSFIILKPSCLKRALVGEIISRFEKKGLRIVQLKVARLPREKVEELYQQHAGKPFYERLVDFMTSDRVVLMVVEGRNAIDVVRRMVGATDPVEANPGTIRGDLALDKTDNLIHACDSPESYEREVRIFFDERELSE</sequence>
<dbReference type="SUPFAM" id="SSF54919">
    <property type="entry name" value="Nucleoside diphosphate kinase, NDK"/>
    <property type="match status" value="1"/>
</dbReference>
<evidence type="ECO:0000256" key="10">
    <source>
        <dbReference type="ARBA" id="ARBA00022840"/>
    </source>
</evidence>
<protein>
    <recommendedName>
        <fullName evidence="4 13">Nucleoside diphosphate kinase</fullName>
        <shortName evidence="13">NDK</shortName>
        <shortName evidence="13">NDP kinase</shortName>
        <ecNumber evidence="3 13">2.7.4.6</ecNumber>
    </recommendedName>
    <alternativeName>
        <fullName evidence="13">Nucleoside-2-P kinase</fullName>
    </alternativeName>
</protein>
<evidence type="ECO:0000256" key="11">
    <source>
        <dbReference type="ARBA" id="ARBA00022842"/>
    </source>
</evidence>
<comment type="cofactor">
    <cofactor evidence="1 13">
        <name>Mg(2+)</name>
        <dbReference type="ChEBI" id="CHEBI:18420"/>
    </cofactor>
</comment>
<dbReference type="GO" id="GO:0004550">
    <property type="term" value="F:nucleoside diphosphate kinase activity"/>
    <property type="evidence" value="ECO:0007669"/>
    <property type="project" value="UniProtKB-UniRule"/>
</dbReference>
<dbReference type="GO" id="GO:0005524">
    <property type="term" value="F:ATP binding"/>
    <property type="evidence" value="ECO:0007669"/>
    <property type="project" value="UniProtKB-UniRule"/>
</dbReference>
<evidence type="ECO:0000256" key="3">
    <source>
        <dbReference type="ARBA" id="ARBA00012966"/>
    </source>
</evidence>
<evidence type="ECO:0000313" key="18">
    <source>
        <dbReference type="Proteomes" id="UP000244066"/>
    </source>
</evidence>
<gene>
    <name evidence="13" type="primary">ndk</name>
    <name evidence="17" type="ORF">B9J98_04790</name>
</gene>
<comment type="subcellular location">
    <subcellularLocation>
        <location evidence="13">Cytoplasm</location>
    </subcellularLocation>
</comment>
<evidence type="ECO:0000256" key="12">
    <source>
        <dbReference type="ARBA" id="ARBA00023080"/>
    </source>
</evidence>
<feature type="binding site" evidence="13 14">
    <location>
        <position position="112"/>
    </location>
    <ligand>
        <name>ATP</name>
        <dbReference type="ChEBI" id="CHEBI:30616"/>
    </ligand>
</feature>
<feature type="binding site" evidence="13 14">
    <location>
        <position position="9"/>
    </location>
    <ligand>
        <name>ATP</name>
        <dbReference type="ChEBI" id="CHEBI:30616"/>
    </ligand>
</feature>
<evidence type="ECO:0000313" key="17">
    <source>
        <dbReference type="EMBL" id="PUA31966.1"/>
    </source>
</evidence>
<dbReference type="PRINTS" id="PR01243">
    <property type="entry name" value="NUCDPKINASE"/>
</dbReference>
<dbReference type="EMBL" id="NDWU01000011">
    <property type="protein sequence ID" value="PUA31966.1"/>
    <property type="molecule type" value="Genomic_DNA"/>
</dbReference>
<feature type="binding site" evidence="13 14">
    <location>
        <position position="102"/>
    </location>
    <ligand>
        <name>ATP</name>
        <dbReference type="ChEBI" id="CHEBI:30616"/>
    </ligand>
</feature>
<dbReference type="Proteomes" id="UP000244066">
    <property type="component" value="Unassembled WGS sequence"/>
</dbReference>
<evidence type="ECO:0000256" key="14">
    <source>
        <dbReference type="PROSITE-ProRule" id="PRU00706"/>
    </source>
</evidence>
<dbReference type="SMART" id="SM00562">
    <property type="entry name" value="NDK"/>
    <property type="match status" value="1"/>
</dbReference>
<dbReference type="HAMAP" id="MF_00451">
    <property type="entry name" value="NDP_kinase"/>
    <property type="match status" value="1"/>
</dbReference>
<dbReference type="Pfam" id="PF00334">
    <property type="entry name" value="NDK"/>
    <property type="match status" value="1"/>
</dbReference>
<dbReference type="NCBIfam" id="NF001908">
    <property type="entry name" value="PRK00668.1"/>
    <property type="match status" value="1"/>
</dbReference>
<keyword evidence="10 13" id="KW-0067">ATP-binding</keyword>
<dbReference type="EC" id="2.7.4.6" evidence="3 13"/>
<accession>A0A2R7Y341</accession>
<evidence type="ECO:0000256" key="6">
    <source>
        <dbReference type="ARBA" id="ARBA00022679"/>
    </source>
</evidence>
<proteinExistence type="inferred from homology"/>
<dbReference type="FunFam" id="3.30.70.141:FF:000003">
    <property type="entry name" value="Nucleoside diphosphate kinase"/>
    <property type="match status" value="1"/>
</dbReference>
<keyword evidence="8 13" id="KW-0547">Nucleotide-binding</keyword>
<keyword evidence="11 13" id="KW-0460">Magnesium</keyword>
<evidence type="ECO:0000256" key="4">
    <source>
        <dbReference type="ARBA" id="ARBA00017632"/>
    </source>
</evidence>
<comment type="similarity">
    <text evidence="2 13 14 15">Belongs to the NDK family.</text>
</comment>
<dbReference type="InterPro" id="IPR036850">
    <property type="entry name" value="NDK-like_dom_sf"/>
</dbReference>
<feature type="binding site" evidence="13 14">
    <location>
        <position position="91"/>
    </location>
    <ligand>
        <name>ATP</name>
        <dbReference type="ChEBI" id="CHEBI:30616"/>
    </ligand>
</feature>
<keyword evidence="7 13" id="KW-0479">Metal-binding</keyword>
<keyword evidence="9 13" id="KW-0418">Kinase</keyword>
<reference evidence="17 18" key="1">
    <citation type="submission" date="2017-04" db="EMBL/GenBank/DDBJ databases">
        <title>Draft Aigarchaeota genome from a New Zealand hot spring.</title>
        <authorList>
            <person name="Reysenbach A.-L."/>
            <person name="Donaho J.A."/>
            <person name="Gerhart J."/>
            <person name="Kelley J.F."/>
            <person name="Kouba K."/>
            <person name="Podar M."/>
            <person name="Stott M."/>
        </authorList>
    </citation>
    <scope>NUCLEOTIDE SEQUENCE [LARGE SCALE GENOMIC DNA]</scope>
    <source>
        <strain evidence="17">NZ13_MG1</strain>
    </source>
</reference>
<dbReference type="GO" id="GO:0006228">
    <property type="term" value="P:UTP biosynthetic process"/>
    <property type="evidence" value="ECO:0007669"/>
    <property type="project" value="UniProtKB-UniRule"/>
</dbReference>
<evidence type="ECO:0000259" key="16">
    <source>
        <dbReference type="SMART" id="SM00562"/>
    </source>
</evidence>
<organism evidence="17 18">
    <name type="scientific">Candidatus Terraquivivens tikiterensis</name>
    <dbReference type="NCBI Taxonomy" id="1980982"/>
    <lineage>
        <taxon>Archaea</taxon>
        <taxon>Nitrososphaerota</taxon>
        <taxon>Candidatus Wolframiiraptoraceae</taxon>
        <taxon>Candidatus Terraquivivens</taxon>
    </lineage>
</organism>
<dbReference type="GO" id="GO:0005737">
    <property type="term" value="C:cytoplasm"/>
    <property type="evidence" value="ECO:0007669"/>
    <property type="project" value="UniProtKB-SubCell"/>
</dbReference>
<dbReference type="PANTHER" id="PTHR11349">
    <property type="entry name" value="NUCLEOSIDE DIPHOSPHATE KINASE"/>
    <property type="match status" value="1"/>
</dbReference>
<keyword evidence="12 13" id="KW-0546">Nucleotide metabolism</keyword>
<dbReference type="GO" id="GO:0006241">
    <property type="term" value="P:CTP biosynthetic process"/>
    <property type="evidence" value="ECO:0007669"/>
    <property type="project" value="UniProtKB-UniRule"/>
</dbReference>
<feature type="active site" description="Pros-phosphohistidine intermediate" evidence="13 14">
    <location>
        <position position="115"/>
    </location>
</feature>
<dbReference type="Gene3D" id="3.30.70.141">
    <property type="entry name" value="Nucleoside diphosphate kinase-like domain"/>
    <property type="match status" value="1"/>
</dbReference>
<dbReference type="CDD" id="cd04413">
    <property type="entry name" value="NDPk_I"/>
    <property type="match status" value="1"/>
</dbReference>
<evidence type="ECO:0000256" key="1">
    <source>
        <dbReference type="ARBA" id="ARBA00001946"/>
    </source>
</evidence>
<comment type="catalytic activity">
    <reaction evidence="13">
        <text>a 2'-deoxyribonucleoside 5'-diphosphate + ATP = a 2'-deoxyribonucleoside 5'-triphosphate + ADP</text>
        <dbReference type="Rhea" id="RHEA:44640"/>
        <dbReference type="ChEBI" id="CHEBI:30616"/>
        <dbReference type="ChEBI" id="CHEBI:61560"/>
        <dbReference type="ChEBI" id="CHEBI:73316"/>
        <dbReference type="ChEBI" id="CHEBI:456216"/>
        <dbReference type="EC" id="2.7.4.6"/>
    </reaction>
</comment>
<feature type="binding site" evidence="13 14">
    <location>
        <position position="57"/>
    </location>
    <ligand>
        <name>ATP</name>
        <dbReference type="ChEBI" id="CHEBI:30616"/>
    </ligand>
</feature>
<dbReference type="InterPro" id="IPR001564">
    <property type="entry name" value="Nucleoside_diP_kinase"/>
</dbReference>
<keyword evidence="13" id="KW-0963">Cytoplasm</keyword>
<evidence type="ECO:0000256" key="9">
    <source>
        <dbReference type="ARBA" id="ARBA00022777"/>
    </source>
</evidence>
<dbReference type="GO" id="GO:0046872">
    <property type="term" value="F:metal ion binding"/>
    <property type="evidence" value="ECO:0007669"/>
    <property type="project" value="UniProtKB-KW"/>
</dbReference>
<feature type="binding site" evidence="13 14">
    <location>
        <position position="85"/>
    </location>
    <ligand>
        <name>ATP</name>
        <dbReference type="ChEBI" id="CHEBI:30616"/>
    </ligand>
</feature>
<dbReference type="AlphaFoldDB" id="A0A2R7Y341"/>